<protein>
    <submittedName>
        <fullName evidence="3">Alpha/beta hydrolase</fullName>
    </submittedName>
</protein>
<dbReference type="RefSeq" id="WP_215786068.1">
    <property type="nucleotide sequence ID" value="NZ_JAHKKG010000003.1"/>
</dbReference>
<dbReference type="InterPro" id="IPR050228">
    <property type="entry name" value="Carboxylesterase_BioH"/>
</dbReference>
<feature type="domain" description="AB hydrolase-1" evidence="2">
    <location>
        <begin position="30"/>
        <end position="295"/>
    </location>
</feature>
<feature type="compositionally biased region" description="Basic and acidic residues" evidence="1">
    <location>
        <begin position="160"/>
        <end position="184"/>
    </location>
</feature>
<dbReference type="EMBL" id="JAHKKG010000003">
    <property type="protein sequence ID" value="MBU2663953.1"/>
    <property type="molecule type" value="Genomic_DNA"/>
</dbReference>
<comment type="caution">
    <text evidence="3">The sequence shown here is derived from an EMBL/GenBank/DDBJ whole genome shotgun (WGS) entry which is preliminary data.</text>
</comment>
<dbReference type="Pfam" id="PF00561">
    <property type="entry name" value="Abhydrolase_1"/>
    <property type="match status" value="1"/>
</dbReference>
<dbReference type="Proteomes" id="UP001519654">
    <property type="component" value="Unassembled WGS sequence"/>
</dbReference>
<evidence type="ECO:0000256" key="1">
    <source>
        <dbReference type="SAM" id="MobiDB-lite"/>
    </source>
</evidence>
<dbReference type="SUPFAM" id="SSF53474">
    <property type="entry name" value="alpha/beta-Hydrolases"/>
    <property type="match status" value="1"/>
</dbReference>
<name>A0ABS5YKM7_9ACTN</name>
<reference evidence="3 4" key="1">
    <citation type="submission" date="2021-06" db="EMBL/GenBank/DDBJ databases">
        <title>Actinoplanes lichenicola sp. nov., and Actinoplanes ovalisporus sp. nov., isolated from lichen in Thailand.</title>
        <authorList>
            <person name="Saeng-In P."/>
            <person name="Kanchanasin P."/>
            <person name="Yuki M."/>
            <person name="Kudo T."/>
            <person name="Ohkuma M."/>
            <person name="Phongsopitanun W."/>
            <person name="Tanasupawat S."/>
        </authorList>
    </citation>
    <scope>NUCLEOTIDE SEQUENCE [LARGE SCALE GENOMIC DNA]</scope>
    <source>
        <strain evidence="3 4">NBRC 110975</strain>
    </source>
</reference>
<gene>
    <name evidence="3" type="ORF">KOI35_10675</name>
</gene>
<dbReference type="Gene3D" id="3.40.50.1820">
    <property type="entry name" value="alpha/beta hydrolase"/>
    <property type="match status" value="1"/>
</dbReference>
<proteinExistence type="predicted"/>
<evidence type="ECO:0000313" key="3">
    <source>
        <dbReference type="EMBL" id="MBU2663953.1"/>
    </source>
</evidence>
<accession>A0ABS5YKM7</accession>
<keyword evidence="4" id="KW-1185">Reference proteome</keyword>
<dbReference type="InterPro" id="IPR029058">
    <property type="entry name" value="AB_hydrolase_fold"/>
</dbReference>
<dbReference type="PANTHER" id="PTHR43194">
    <property type="entry name" value="HYDROLASE ALPHA/BETA FOLD FAMILY"/>
    <property type="match status" value="1"/>
</dbReference>
<dbReference type="PANTHER" id="PTHR43194:SF2">
    <property type="entry name" value="PEROXISOMAL MEMBRANE PROTEIN LPX1"/>
    <property type="match status" value="1"/>
</dbReference>
<sequence>MAFEWTTVGAVAVNGVRLGCREAGDPAGTPVLLLHGSGSNARTWDRFAARLSGDGYRAIAVDLRGHGSSGRSGDYSLGAVRDDVLGLLDTLMLRDAVLVGHSVGAYAAMAASLEAPERISRLVLEDLAAPPRGGRTATWPSAEMPPREARSVGEAQGAQGHRDAREARSVGEAQDAQRPRDAREVDAMMSARGALPVEEAQAGRGGFSVKPGQVIAAVAGILTMRRDYDLRALASLLRQLSRADSGWWERLGEVRHPTLVLSGGRASCIPPRRLAEVTGLIEGARMATIPVGHRVHSLAHERFTAEVLAFLDEPAAARPAQPEVVGS</sequence>
<evidence type="ECO:0000259" key="2">
    <source>
        <dbReference type="Pfam" id="PF00561"/>
    </source>
</evidence>
<dbReference type="InterPro" id="IPR000073">
    <property type="entry name" value="AB_hydrolase_1"/>
</dbReference>
<keyword evidence="3" id="KW-0378">Hydrolase</keyword>
<evidence type="ECO:0000313" key="4">
    <source>
        <dbReference type="Proteomes" id="UP001519654"/>
    </source>
</evidence>
<dbReference type="GO" id="GO:0016787">
    <property type="term" value="F:hydrolase activity"/>
    <property type="evidence" value="ECO:0007669"/>
    <property type="project" value="UniProtKB-KW"/>
</dbReference>
<organism evidence="3 4">
    <name type="scientific">Paractinoplanes bogorensis</name>
    <dbReference type="NCBI Taxonomy" id="1610840"/>
    <lineage>
        <taxon>Bacteria</taxon>
        <taxon>Bacillati</taxon>
        <taxon>Actinomycetota</taxon>
        <taxon>Actinomycetes</taxon>
        <taxon>Micromonosporales</taxon>
        <taxon>Micromonosporaceae</taxon>
        <taxon>Paractinoplanes</taxon>
    </lineage>
</organism>
<feature type="region of interest" description="Disordered" evidence="1">
    <location>
        <begin position="130"/>
        <end position="184"/>
    </location>
</feature>
<dbReference type="PRINTS" id="PR00111">
    <property type="entry name" value="ABHYDROLASE"/>
</dbReference>